<keyword evidence="2" id="KW-1185">Reference proteome</keyword>
<dbReference type="RefSeq" id="WP_281380565.1">
    <property type="nucleotide sequence ID" value="NZ_JACHOR010000002.1"/>
</dbReference>
<comment type="caution">
    <text evidence="1">The sequence shown here is derived from an EMBL/GenBank/DDBJ whole genome shotgun (WGS) entry which is preliminary data.</text>
</comment>
<evidence type="ECO:0000313" key="2">
    <source>
        <dbReference type="Proteomes" id="UP000545037"/>
    </source>
</evidence>
<evidence type="ECO:0000313" key="1">
    <source>
        <dbReference type="EMBL" id="MBB5746012.1"/>
    </source>
</evidence>
<organism evidence="1 2">
    <name type="scientific">Brevundimonas variabilis</name>
    <dbReference type="NCBI Taxonomy" id="74312"/>
    <lineage>
        <taxon>Bacteria</taxon>
        <taxon>Pseudomonadati</taxon>
        <taxon>Pseudomonadota</taxon>
        <taxon>Alphaproteobacteria</taxon>
        <taxon>Caulobacterales</taxon>
        <taxon>Caulobacteraceae</taxon>
        <taxon>Brevundimonas</taxon>
    </lineage>
</organism>
<protein>
    <recommendedName>
        <fullName evidence="3">DUF5615 domain-containing protein</fullName>
    </recommendedName>
</protein>
<dbReference type="EMBL" id="JACHOR010000002">
    <property type="protein sequence ID" value="MBB5746012.1"/>
    <property type="molecule type" value="Genomic_DNA"/>
</dbReference>
<dbReference type="AlphaFoldDB" id="A0A7W9CIV3"/>
<proteinExistence type="predicted"/>
<dbReference type="Proteomes" id="UP000545037">
    <property type="component" value="Unassembled WGS sequence"/>
</dbReference>
<reference evidence="1 2" key="1">
    <citation type="submission" date="2020-08" db="EMBL/GenBank/DDBJ databases">
        <title>Genomic Encyclopedia of Type Strains, Phase IV (KMG-IV): sequencing the most valuable type-strain genomes for metagenomic binning, comparative biology and taxonomic classification.</title>
        <authorList>
            <person name="Goeker M."/>
        </authorList>
    </citation>
    <scope>NUCLEOTIDE SEQUENCE [LARGE SCALE GENOMIC DNA]</scope>
    <source>
        <strain evidence="1 2">DSM 4737</strain>
    </source>
</reference>
<evidence type="ECO:0008006" key="3">
    <source>
        <dbReference type="Google" id="ProtNLM"/>
    </source>
</evidence>
<name>A0A7W9CIV3_9CAUL</name>
<gene>
    <name evidence="1" type="ORF">GGR13_001596</name>
</gene>
<sequence>MRPAEARRLDVTILTLDRGMSREASLHGVPCIHPADIAAV</sequence>
<accession>A0A7W9CIV3</accession>